<sequence length="627" mass="71016">MSGLEVSTSRRPRLARMPSSPLITISTVCSNAAYVGQSLSKFAGQVPEATTELTGIISGLYGLCSTMHHFESAARNYGLKVLSGELNAQLGAILRDATGLLREVEMIAQELDAACSTKGAMQRSCIKQIAWMLKEQETALIARLESHKEGMSLLLASLHANAHSAGGQATSPLYEDFERRLSFDDYRMPESPPDYRSLSPVSYRSPTSPHSGVSGWSGYSGVSSVSPISRRDRSNSFSARMHDGGFMNEGGFFDRGFTRLPPNPHFINTLPPRPKTAYQPLRNTEFVQYIDPNNEDGEGSNSSQASDHRYRYGPTSRMDALVPVQRPYTRRKSQPNIHKLNLNVLVGEETFPERRQRSEHWASKVFEGMLGETKFLDMESNKGSQCFGRPMEVLRKDTEEELLKMKFASDFIIRFWRCKKTQKTRIVCQIGRRNSSERYHSALDMGWLTIWREGPLVHLRFKNTKWATLSFGNIEDLVVFYMTFLVLRQLGRNPPDLDHEMDMDEEFVVFSGLISDDEGGEHYLRVFRDEGTGAVRLAAFVKDGDYNQLPVWTAFVSPHVFQKGWLTRSGARVQLSSIHLVSFSDTWATRAYRNWELLFSGREDAKDFERVFKIDLRQSIKSEIVDS</sequence>
<dbReference type="Proteomes" id="UP000472727">
    <property type="component" value="Unassembled WGS sequence"/>
</dbReference>
<evidence type="ECO:0000259" key="2">
    <source>
        <dbReference type="Pfam" id="PF23074"/>
    </source>
</evidence>
<evidence type="ECO:0000313" key="8">
    <source>
        <dbReference type="Proteomes" id="UP000483672"/>
    </source>
</evidence>
<name>A0A6G1LT23_ORBOL</name>
<feature type="region of interest" description="Disordered" evidence="1">
    <location>
        <begin position="290"/>
        <end position="313"/>
    </location>
</feature>
<protein>
    <submittedName>
        <fullName evidence="5">Uncharacterized protein</fullName>
    </submittedName>
</protein>
<dbReference type="EMBL" id="WIWS01000045">
    <property type="protein sequence ID" value="KAF3217456.1"/>
    <property type="molecule type" value="Genomic_DNA"/>
</dbReference>
<dbReference type="EMBL" id="WIPF01000039">
    <property type="protein sequence ID" value="KAF3222577.1"/>
    <property type="molecule type" value="Genomic_DNA"/>
</dbReference>
<dbReference type="InterPro" id="IPR057082">
    <property type="entry name" value="PH_C"/>
</dbReference>
<evidence type="ECO:0000313" key="7">
    <source>
        <dbReference type="Proteomes" id="UP000472727"/>
    </source>
</evidence>
<dbReference type="Proteomes" id="UP000614610">
    <property type="component" value="Unassembled WGS sequence"/>
</dbReference>
<dbReference type="Pfam" id="PF23076">
    <property type="entry name" value="PH_FT_C"/>
    <property type="match status" value="1"/>
</dbReference>
<feature type="region of interest" description="Disordered" evidence="1">
    <location>
        <begin position="190"/>
        <end position="210"/>
    </location>
</feature>
<evidence type="ECO:0000313" key="6">
    <source>
        <dbReference type="EMBL" id="KAF3222577.1"/>
    </source>
</evidence>
<dbReference type="OrthoDB" id="5345571at2759"/>
<evidence type="ECO:0000313" key="4">
    <source>
        <dbReference type="EMBL" id="KAF3198133.1"/>
    </source>
</evidence>
<proteinExistence type="predicted"/>
<feature type="compositionally biased region" description="Polar residues" evidence="1">
    <location>
        <begin position="199"/>
        <end position="210"/>
    </location>
</feature>
<reference evidence="7 8" key="1">
    <citation type="submission" date="2019-06" db="EMBL/GenBank/DDBJ databases">
        <authorList>
            <person name="Palmer J.M."/>
        </authorList>
    </citation>
    <scope>NUCLEOTIDE SEQUENCE [LARGE SCALE GENOMIC DNA]</scope>
    <source>
        <strain evidence="5 7">TWF106</strain>
        <strain evidence="6 8">TWF191</strain>
        <strain evidence="4">TWF679</strain>
    </source>
</reference>
<evidence type="ECO:0000313" key="5">
    <source>
        <dbReference type="EMBL" id="KAF3217456.1"/>
    </source>
</evidence>
<dbReference type="EMBL" id="WIWT01000139">
    <property type="protein sequence ID" value="KAF3198133.1"/>
    <property type="molecule type" value="Genomic_DNA"/>
</dbReference>
<feature type="domain" description="PH" evidence="2">
    <location>
        <begin position="394"/>
        <end position="490"/>
    </location>
</feature>
<dbReference type="Pfam" id="PF23074">
    <property type="entry name" value="PH_FT_N"/>
    <property type="match status" value="1"/>
</dbReference>
<dbReference type="AlphaFoldDB" id="A0A6G1LT23"/>
<accession>A0A6G1LT23</accession>
<comment type="caution">
    <text evidence="5">The sequence shown here is derived from an EMBL/GenBank/DDBJ whole genome shotgun (WGS) entry which is preliminary data.</text>
</comment>
<dbReference type="InterPro" id="IPR057081">
    <property type="entry name" value="PH_N"/>
</dbReference>
<gene>
    <name evidence="5" type="ORF">TWF106_007963</name>
    <name evidence="6" type="ORF">TWF191_006660</name>
    <name evidence="4" type="ORF">TWF679_002203</name>
</gene>
<dbReference type="Proteomes" id="UP000483672">
    <property type="component" value="Unassembled WGS sequence"/>
</dbReference>
<organism evidence="5 7">
    <name type="scientific">Orbilia oligospora</name>
    <name type="common">Nematode-trapping fungus</name>
    <name type="synonym">Arthrobotrys oligospora</name>
    <dbReference type="NCBI Taxonomy" id="2813651"/>
    <lineage>
        <taxon>Eukaryota</taxon>
        <taxon>Fungi</taxon>
        <taxon>Dikarya</taxon>
        <taxon>Ascomycota</taxon>
        <taxon>Pezizomycotina</taxon>
        <taxon>Orbiliomycetes</taxon>
        <taxon>Orbiliales</taxon>
        <taxon>Orbiliaceae</taxon>
        <taxon>Orbilia</taxon>
    </lineage>
</organism>
<feature type="domain" description="PH" evidence="3">
    <location>
        <begin position="509"/>
        <end position="613"/>
    </location>
</feature>
<evidence type="ECO:0000259" key="3">
    <source>
        <dbReference type="Pfam" id="PF23076"/>
    </source>
</evidence>
<evidence type="ECO:0000256" key="1">
    <source>
        <dbReference type="SAM" id="MobiDB-lite"/>
    </source>
</evidence>